<dbReference type="EMBL" id="KI914069">
    <property type="protein sequence ID" value="ETV90187.1"/>
    <property type="molecule type" value="Genomic_DNA"/>
</dbReference>
<dbReference type="AlphaFoldDB" id="A0A024TA02"/>
<proteinExistence type="predicted"/>
<dbReference type="RefSeq" id="XP_008881186.1">
    <property type="nucleotide sequence ID" value="XM_008882964.1"/>
</dbReference>
<organism evidence="1">
    <name type="scientific">Aphanomyces invadans</name>
    <dbReference type="NCBI Taxonomy" id="157072"/>
    <lineage>
        <taxon>Eukaryota</taxon>
        <taxon>Sar</taxon>
        <taxon>Stramenopiles</taxon>
        <taxon>Oomycota</taxon>
        <taxon>Saprolegniomycetes</taxon>
        <taxon>Saprolegniales</taxon>
        <taxon>Verrucalvaceae</taxon>
        <taxon>Aphanomyces</taxon>
    </lineage>
</organism>
<gene>
    <name evidence="1" type="ORF">H310_14984</name>
</gene>
<reference evidence="1" key="1">
    <citation type="submission" date="2013-12" db="EMBL/GenBank/DDBJ databases">
        <title>The Genome Sequence of Aphanomyces invadans NJM9701.</title>
        <authorList>
            <consortium name="The Broad Institute Genomics Platform"/>
            <person name="Russ C."/>
            <person name="Tyler B."/>
            <person name="van West P."/>
            <person name="Dieguez-Uribeondo J."/>
            <person name="Young S.K."/>
            <person name="Zeng Q."/>
            <person name="Gargeya S."/>
            <person name="Fitzgerald M."/>
            <person name="Abouelleil A."/>
            <person name="Alvarado L."/>
            <person name="Chapman S.B."/>
            <person name="Gainer-Dewar J."/>
            <person name="Goldberg J."/>
            <person name="Griggs A."/>
            <person name="Gujja S."/>
            <person name="Hansen M."/>
            <person name="Howarth C."/>
            <person name="Imamovic A."/>
            <person name="Ireland A."/>
            <person name="Larimer J."/>
            <person name="McCowan C."/>
            <person name="Murphy C."/>
            <person name="Pearson M."/>
            <person name="Poon T.W."/>
            <person name="Priest M."/>
            <person name="Roberts A."/>
            <person name="Saif S."/>
            <person name="Shea T."/>
            <person name="Sykes S."/>
            <person name="Wortman J."/>
            <person name="Nusbaum C."/>
            <person name="Birren B."/>
        </authorList>
    </citation>
    <scope>NUCLEOTIDE SEQUENCE [LARGE SCALE GENOMIC DNA]</scope>
    <source>
        <strain evidence="1">NJM9701</strain>
    </source>
</reference>
<dbReference type="GeneID" id="20092034"/>
<evidence type="ECO:0000313" key="1">
    <source>
        <dbReference type="EMBL" id="ETV90187.1"/>
    </source>
</evidence>
<protein>
    <submittedName>
        <fullName evidence="1">Uncharacterized protein</fullName>
    </submittedName>
</protein>
<sequence>MAELQPVLDLLATGTASGGELFDALEPLRHDSNCDIVGYFRIPTGAITAQIDEGKALNVVLFDNHQANVGSASIALMQLRKNMSNQQLVLGLTSFRAIDTLTGISLKLPVKDRQKTFLADSSHAMDGFHVDKLDFAHDSAGQAAPLRTLPPCLRKGLSTKYSSPQMPHVNPAFSFVGGTKIVKGTAVRIEMLPEAILQEFATLDRSSQESQASFDSHCTVARGSTNLDLATFIQNCEADWVQRDLEAHPIELVANSSLLRLPTAPNSSN</sequence>
<name>A0A024TA02_9STRA</name>
<dbReference type="VEuPathDB" id="FungiDB:H310_14984"/>
<accession>A0A024TA02</accession>